<feature type="transmembrane region" description="Helical" evidence="1">
    <location>
        <begin position="29"/>
        <end position="48"/>
    </location>
</feature>
<proteinExistence type="predicted"/>
<dbReference type="Proteomes" id="UP000275910">
    <property type="component" value="Unassembled WGS sequence"/>
</dbReference>
<feature type="transmembrane region" description="Helical" evidence="1">
    <location>
        <begin position="7"/>
        <end position="23"/>
    </location>
</feature>
<keyword evidence="1" id="KW-1133">Transmembrane helix</keyword>
<comment type="caution">
    <text evidence="2">The sequence shown here is derived from an EMBL/GenBank/DDBJ whole genome shotgun (WGS) entry which is preliminary data.</text>
</comment>
<reference evidence="2 3" key="1">
    <citation type="submission" date="2018-10" db="EMBL/GenBank/DDBJ databases">
        <title>The genome of Lysobacter enzymogenes OH11.</title>
        <authorList>
            <person name="Liu F."/>
            <person name="Zhao Y."/>
            <person name="Qian G."/>
            <person name="Chen Y."/>
            <person name="Xu H."/>
        </authorList>
    </citation>
    <scope>NUCLEOTIDE SEQUENCE [LARGE SCALE GENOMIC DNA]</scope>
    <source>
        <strain evidence="2 3">OH11</strain>
    </source>
</reference>
<organism evidence="2 3">
    <name type="scientific">Lysobacter enzymogenes</name>
    <dbReference type="NCBI Taxonomy" id="69"/>
    <lineage>
        <taxon>Bacteria</taxon>
        <taxon>Pseudomonadati</taxon>
        <taxon>Pseudomonadota</taxon>
        <taxon>Gammaproteobacteria</taxon>
        <taxon>Lysobacterales</taxon>
        <taxon>Lysobacteraceae</taxon>
        <taxon>Lysobacter</taxon>
    </lineage>
</organism>
<evidence type="ECO:0000313" key="3">
    <source>
        <dbReference type="Proteomes" id="UP000275910"/>
    </source>
</evidence>
<gene>
    <name evidence="2" type="ORF">D9T17_06790</name>
</gene>
<keyword evidence="1" id="KW-0472">Membrane</keyword>
<dbReference type="AlphaFoldDB" id="A0A3N2RKD6"/>
<evidence type="ECO:0000256" key="1">
    <source>
        <dbReference type="SAM" id="Phobius"/>
    </source>
</evidence>
<keyword evidence="1" id="KW-0812">Transmembrane</keyword>
<dbReference type="EMBL" id="RCTY01000019">
    <property type="protein sequence ID" value="ROU07903.1"/>
    <property type="molecule type" value="Genomic_DNA"/>
</dbReference>
<sequence length="98" mass="10225">MNQIGNFALFAMFWLLCGALLLAEGKPPLAILAGLVFMTLPYFVSKWVQDRHAARTAAARKAAGRADGLAGPLVRDAGIGLLAGAACLGLALWALLGF</sequence>
<dbReference type="RefSeq" id="WP_123646721.1">
    <property type="nucleotide sequence ID" value="NZ_RCTY01000019.1"/>
</dbReference>
<feature type="transmembrane region" description="Helical" evidence="1">
    <location>
        <begin position="69"/>
        <end position="96"/>
    </location>
</feature>
<accession>A0A3N2RKD6</accession>
<name>A0A3N2RKD6_LYSEN</name>
<protein>
    <submittedName>
        <fullName evidence="2">Uncharacterized protein</fullName>
    </submittedName>
</protein>
<evidence type="ECO:0000313" key="2">
    <source>
        <dbReference type="EMBL" id="ROU07903.1"/>
    </source>
</evidence>